<dbReference type="PANTHER" id="PTHR39479">
    <property type="match status" value="1"/>
</dbReference>
<dbReference type="RefSeq" id="WP_123356203.1">
    <property type="nucleotide sequence ID" value="NZ_MOBM01000003.1"/>
</dbReference>
<evidence type="ECO:0000256" key="3">
    <source>
        <dbReference type="ARBA" id="ARBA00023002"/>
    </source>
</evidence>
<evidence type="ECO:0000256" key="8">
    <source>
        <dbReference type="ARBA" id="ARBA00035045"/>
    </source>
</evidence>
<gene>
    <name evidence="9" type="ORF">BK662_01635</name>
</gene>
<sequence length="463" mass="51706">MSHPNFVSPDLIRQRFSKAMSDMYREEVPLYGALMELVEQTNRHVLDSDPQIARQLHSTGEIQRLDLERHGAIRVGTAAELATLARLFAVMGMQPVGYYDLTPAGVPVHSTAFRAVHEAALQVSPFRVFTSLLRLELIEDAELRAFAQSVLDQRSIFTPAALTLIERAETQGGLTEYETQDFVAQALETFRWHHSATVTAAQYQQLSAQHRLIADVVAFKGPHINHLTPRTLDIDIVQAQMPAHGITPKAVIEGPPRRQCPILLRQTSFKALDEPIAFTDQTETRGSHSARFGEIEQRGAALTPKGRTLYDRLLNAARDELKDFPNEANAARYNALMTQHFGEFPDTVEDMRQQELAYFRYFVTEKGLTADELKGASLEDLLKGGYVRVEPLVYEDFLPVSAAGIFQSNLGDAAQTHYGVHSNQQAFEKALGRSTIDELGLYAETQRRSIDECCKTLGLPSLT</sequence>
<dbReference type="InterPro" id="IPR009770">
    <property type="entry name" value="HGLS"/>
</dbReference>
<evidence type="ECO:0000256" key="1">
    <source>
        <dbReference type="ARBA" id="ARBA00001954"/>
    </source>
</evidence>
<evidence type="ECO:0000256" key="7">
    <source>
        <dbReference type="ARBA" id="ARBA00035034"/>
    </source>
</evidence>
<dbReference type="InterPro" id="IPR047869">
    <property type="entry name" value="YdcJ_bac-like"/>
</dbReference>
<dbReference type="GO" id="GO:0051213">
    <property type="term" value="F:dioxygenase activity"/>
    <property type="evidence" value="ECO:0007669"/>
    <property type="project" value="UniProtKB-KW"/>
</dbReference>
<dbReference type="Pfam" id="PF07063">
    <property type="entry name" value="HGLS"/>
    <property type="match status" value="1"/>
</dbReference>
<keyword evidence="3" id="KW-0560">Oxidoreductase</keyword>
<dbReference type="AlphaFoldDB" id="A0A423I2D4"/>
<dbReference type="EMBL" id="MOBM01000003">
    <property type="protein sequence ID" value="RON19562.1"/>
    <property type="molecule type" value="Genomic_DNA"/>
</dbReference>
<dbReference type="EC" id="1.13.11.93" evidence="6"/>
<evidence type="ECO:0000256" key="6">
    <source>
        <dbReference type="ARBA" id="ARBA00035023"/>
    </source>
</evidence>
<keyword evidence="2" id="KW-0223">Dioxygenase</keyword>
<comment type="cofactor">
    <cofactor evidence="1">
        <name>Fe(2+)</name>
        <dbReference type="ChEBI" id="CHEBI:29033"/>
    </cofactor>
</comment>
<protein>
    <recommendedName>
        <fullName evidence="7">2-oxoadipate dioxygenase/decarboxylase</fullName>
        <ecNumber evidence="6">1.13.11.93</ecNumber>
    </recommendedName>
    <alternativeName>
        <fullName evidence="8">2-hydroxyglutarate synthase</fullName>
    </alternativeName>
</protein>
<dbReference type="Proteomes" id="UP000284002">
    <property type="component" value="Unassembled WGS sequence"/>
</dbReference>
<dbReference type="CDD" id="cd16348">
    <property type="entry name" value="VOC_YdcJ_like"/>
    <property type="match status" value="1"/>
</dbReference>
<evidence type="ECO:0000313" key="9">
    <source>
        <dbReference type="EMBL" id="RON19562.1"/>
    </source>
</evidence>
<dbReference type="SMART" id="SM01150">
    <property type="entry name" value="DUF1338"/>
    <property type="match status" value="1"/>
</dbReference>
<evidence type="ECO:0000256" key="2">
    <source>
        <dbReference type="ARBA" id="ARBA00022964"/>
    </source>
</evidence>
<evidence type="ECO:0000256" key="5">
    <source>
        <dbReference type="ARBA" id="ARBA00035013"/>
    </source>
</evidence>
<dbReference type="Gene3D" id="3.10.180.80">
    <property type="entry name" value="Uncharacterised protein PF07063, DUF1338"/>
    <property type="match status" value="1"/>
</dbReference>
<dbReference type="PANTHER" id="PTHR39479:SF2">
    <property type="entry name" value="2-OXOADIPATE DIOXYGENASE_DECARBOXYLASE"/>
    <property type="match status" value="1"/>
</dbReference>
<comment type="similarity">
    <text evidence="5">Belongs to the 2-oxoadipate dioxygenase/decarboxylase family.</text>
</comment>
<reference evidence="9 10" key="1">
    <citation type="submission" date="2016-10" db="EMBL/GenBank/DDBJ databases">
        <title>Comparative genome analysis of multiple Pseudomonas spp. focuses on biocontrol and plant growth promoting traits.</title>
        <authorList>
            <person name="Tao X.-Y."/>
            <person name="Taylor C.G."/>
        </authorList>
    </citation>
    <scope>NUCLEOTIDE SEQUENCE [LARGE SCALE GENOMIC DNA]</scope>
    <source>
        <strain evidence="9 10">36C6</strain>
    </source>
</reference>
<evidence type="ECO:0000313" key="10">
    <source>
        <dbReference type="Proteomes" id="UP000284002"/>
    </source>
</evidence>
<accession>A0A423I2D4</accession>
<comment type="caution">
    <text evidence="9">The sequence shown here is derived from an EMBL/GenBank/DDBJ whole genome shotgun (WGS) entry which is preliminary data.</text>
</comment>
<evidence type="ECO:0000256" key="4">
    <source>
        <dbReference type="ARBA" id="ARBA00023004"/>
    </source>
</evidence>
<organism evidence="9 10">
    <name type="scientific">Pseudomonas frederiksbergensis</name>
    <dbReference type="NCBI Taxonomy" id="104087"/>
    <lineage>
        <taxon>Bacteria</taxon>
        <taxon>Pseudomonadati</taxon>
        <taxon>Pseudomonadota</taxon>
        <taxon>Gammaproteobacteria</taxon>
        <taxon>Pseudomonadales</taxon>
        <taxon>Pseudomonadaceae</taxon>
        <taxon>Pseudomonas</taxon>
    </lineage>
</organism>
<name>A0A423I2D4_9PSED</name>
<proteinExistence type="inferred from homology"/>
<keyword evidence="4" id="KW-0408">Iron</keyword>